<comment type="caution">
    <text evidence="4">The sequence shown here is derived from an EMBL/GenBank/DDBJ whole genome shotgun (WGS) entry which is preliminary data.</text>
</comment>
<evidence type="ECO:0000259" key="3">
    <source>
        <dbReference type="Pfam" id="PF01103"/>
    </source>
</evidence>
<dbReference type="InterPro" id="IPR000184">
    <property type="entry name" value="Bac_surfAg_D15"/>
</dbReference>
<organism evidence="4">
    <name type="scientific">gut metagenome</name>
    <dbReference type="NCBI Taxonomy" id="749906"/>
    <lineage>
        <taxon>unclassified sequences</taxon>
        <taxon>metagenomes</taxon>
        <taxon>organismal metagenomes</taxon>
    </lineage>
</organism>
<evidence type="ECO:0000256" key="1">
    <source>
        <dbReference type="ARBA" id="ARBA00004370"/>
    </source>
</evidence>
<comment type="subcellular location">
    <subcellularLocation>
        <location evidence="1">Membrane</location>
    </subcellularLocation>
</comment>
<accession>J9GMQ0</accession>
<evidence type="ECO:0000313" key="4">
    <source>
        <dbReference type="EMBL" id="EJX08839.1"/>
    </source>
</evidence>
<protein>
    <submittedName>
        <fullName evidence="4">Secreted protein containing Bacterial surface antigen (D15) domain protein</fullName>
    </submittedName>
</protein>
<dbReference type="Pfam" id="PF01103">
    <property type="entry name" value="Omp85"/>
    <property type="match status" value="1"/>
</dbReference>
<dbReference type="GO" id="GO:0019867">
    <property type="term" value="C:outer membrane"/>
    <property type="evidence" value="ECO:0007669"/>
    <property type="project" value="InterPro"/>
</dbReference>
<reference evidence="4" key="1">
    <citation type="journal article" date="2012" name="PLoS ONE">
        <title>Gene sets for utilization of primary and secondary nutrition supplies in the distal gut of endangered iberian lynx.</title>
        <authorList>
            <person name="Alcaide M."/>
            <person name="Messina E."/>
            <person name="Richter M."/>
            <person name="Bargiela R."/>
            <person name="Peplies J."/>
            <person name="Huws S.A."/>
            <person name="Newbold C.J."/>
            <person name="Golyshin P.N."/>
            <person name="Simon M.A."/>
            <person name="Lopez G."/>
            <person name="Yakimov M.M."/>
            <person name="Ferrer M."/>
        </authorList>
    </citation>
    <scope>NUCLEOTIDE SEQUENCE</scope>
</reference>
<dbReference type="EMBL" id="AMCI01000529">
    <property type="protein sequence ID" value="EJX08839.1"/>
    <property type="molecule type" value="Genomic_DNA"/>
</dbReference>
<dbReference type="AlphaFoldDB" id="J9GMQ0"/>
<dbReference type="Gene3D" id="2.40.160.50">
    <property type="entry name" value="membrane protein fhac: a member of the omp85/tpsb transporter family"/>
    <property type="match status" value="1"/>
</dbReference>
<name>J9GMQ0_9ZZZZ</name>
<proteinExistence type="predicted"/>
<evidence type="ECO:0000256" key="2">
    <source>
        <dbReference type="ARBA" id="ARBA00023136"/>
    </source>
</evidence>
<keyword evidence="2" id="KW-0472">Membrane</keyword>
<gene>
    <name evidence="4" type="ORF">EVA_03053</name>
</gene>
<sequence>MKKVWKETCLLACLLLGAVMATASDSIHYIGHKEGFALQTAVDTNVLSSLPERDGEGYAPSDTIAAKRSFWKKFLDYFNDANKEKKHKKFDFSIIGGPHYGTDTKLGLGLVAAGLYRTDRQDTLLPPSNVSLFGDVSTVGFYMLGIRGTHIFPRDQYRLDYTVYFYSFPTKFWGMGYDQGNVAANESEMDRWQAQFKANFLIRLAPHLYAGPMVTFDFVKGKNLERPELMEGMDLITRNVGAGFSVVYDSRDVLTNPHRGVYFNLSQCFRPRFMGNDYAFSTTDLHASSYHPLWEGGLLAGDFRSQLNFGNPSWAMMALLGNSYSMRGYYEGRYRDKHKIEAQVELRQHVWKRNGIVVWLGAGTVFHQFNGLRWNRVLPNYGIGYRWEFKKNVNVRLDYGFGKSGQSGFLFNINEAF</sequence>
<feature type="domain" description="Bacterial surface antigen (D15)" evidence="3">
    <location>
        <begin position="154"/>
        <end position="417"/>
    </location>
</feature>